<reference evidence="2 3" key="1">
    <citation type="submission" date="2015-09" db="EMBL/GenBank/DDBJ databases">
        <title>Complete genome sequence of a benzo[a]pyrene-degrading bacterium Altererythrobacter epoxidivorans CGMCC 1.7731T.</title>
        <authorList>
            <person name="Li Z."/>
            <person name="Cheng H."/>
            <person name="Huo Y."/>
            <person name="Xu X."/>
        </authorList>
    </citation>
    <scope>NUCLEOTIDE SEQUENCE [LARGE SCALE GENOMIC DNA]</scope>
    <source>
        <strain evidence="2 3">CGMCC 1.7731</strain>
    </source>
</reference>
<organism evidence="2 3">
    <name type="scientific">Altererythrobacter epoxidivorans</name>
    <dbReference type="NCBI Taxonomy" id="361183"/>
    <lineage>
        <taxon>Bacteria</taxon>
        <taxon>Pseudomonadati</taxon>
        <taxon>Pseudomonadota</taxon>
        <taxon>Alphaproteobacteria</taxon>
        <taxon>Sphingomonadales</taxon>
        <taxon>Erythrobacteraceae</taxon>
        <taxon>Altererythrobacter</taxon>
    </lineage>
</organism>
<accession>A0A0M3TAY7</accession>
<evidence type="ECO:0000313" key="3">
    <source>
        <dbReference type="Proteomes" id="UP000057938"/>
    </source>
</evidence>
<sequence>MGSVRQVEVSPDSLLARYGSAQDYRDCFAREVAGHVTLEQFIERFYCSAAFRPERIVLGLIGRGASNADARALARGETDRFAVWEVVERSDLPSGSKAVGHERHEILLHSKDTGTASWLAVSSGSAAIGQTGTSLSSGAVGQTGTSSSSAAVGQSRNPGTTTLYFGSWVGNLGQSGWRFMQQAHVLYSRVLLESAADTFL</sequence>
<dbReference type="RefSeq" id="WP_061926561.1">
    <property type="nucleotide sequence ID" value="NZ_CP012669.1"/>
</dbReference>
<dbReference type="KEGG" id="aep:AMC99_02281"/>
<feature type="region of interest" description="Disordered" evidence="1">
    <location>
        <begin position="134"/>
        <end position="155"/>
    </location>
</feature>
<proteinExistence type="predicted"/>
<evidence type="ECO:0000256" key="1">
    <source>
        <dbReference type="SAM" id="MobiDB-lite"/>
    </source>
</evidence>
<dbReference type="STRING" id="361183.AMC99_02281"/>
<dbReference type="Proteomes" id="UP000057938">
    <property type="component" value="Chromosome"/>
</dbReference>
<dbReference type="PATRIC" id="fig|361183.4.peg.2239"/>
<keyword evidence="3" id="KW-1185">Reference proteome</keyword>
<gene>
    <name evidence="2" type="ORF">AMC99_02281</name>
</gene>
<dbReference type="OrthoDB" id="7406076at2"/>
<name>A0A0M3TAY7_9SPHN</name>
<evidence type="ECO:0000313" key="2">
    <source>
        <dbReference type="EMBL" id="ALE17556.1"/>
    </source>
</evidence>
<dbReference type="EMBL" id="CP012669">
    <property type="protein sequence ID" value="ALE17556.1"/>
    <property type="molecule type" value="Genomic_DNA"/>
</dbReference>
<dbReference type="AlphaFoldDB" id="A0A0M3TAY7"/>
<protein>
    <submittedName>
        <fullName evidence="2">Uncharacterized protein</fullName>
    </submittedName>
</protein>